<evidence type="ECO:0000313" key="5">
    <source>
        <dbReference type="EMBL" id="MEJ4100841.1"/>
    </source>
</evidence>
<dbReference type="GO" id="GO:0008745">
    <property type="term" value="F:N-acetylmuramoyl-L-alanine amidase activity"/>
    <property type="evidence" value="ECO:0007669"/>
    <property type="project" value="UniProtKB-EC"/>
</dbReference>
<protein>
    <submittedName>
        <fullName evidence="5">N-acetylmuramoyl-L-alanine amidase</fullName>
        <ecNumber evidence="5">3.5.1.28</ecNumber>
    </submittedName>
</protein>
<evidence type="ECO:0000259" key="3">
    <source>
        <dbReference type="SMART" id="SM00644"/>
    </source>
</evidence>
<dbReference type="Gene3D" id="3.40.80.10">
    <property type="entry name" value="Peptidoglycan recognition protein-like"/>
    <property type="match status" value="1"/>
</dbReference>
<dbReference type="InterPro" id="IPR006619">
    <property type="entry name" value="PGRP_domain_met/bac"/>
</dbReference>
<name>A0ABU8P0W1_9CORY</name>
<feature type="compositionally biased region" description="Low complexity" evidence="2">
    <location>
        <begin position="515"/>
        <end position="563"/>
    </location>
</feature>
<dbReference type="EMBL" id="JBAHVJ010000012">
    <property type="protein sequence ID" value="MEJ4100841.1"/>
    <property type="molecule type" value="Genomic_DNA"/>
</dbReference>
<comment type="similarity">
    <text evidence="1">Belongs to the N-acetylmuramoyl-L-alanine amidase 2 family.</text>
</comment>
<feature type="region of interest" description="Disordered" evidence="2">
    <location>
        <begin position="507"/>
        <end position="597"/>
    </location>
</feature>
<dbReference type="Proteomes" id="UP001359781">
    <property type="component" value="Unassembled WGS sequence"/>
</dbReference>
<evidence type="ECO:0000256" key="2">
    <source>
        <dbReference type="SAM" id="MobiDB-lite"/>
    </source>
</evidence>
<dbReference type="PANTHER" id="PTHR11022">
    <property type="entry name" value="PEPTIDOGLYCAN RECOGNITION PROTEIN"/>
    <property type="match status" value="1"/>
</dbReference>
<evidence type="ECO:0000256" key="1">
    <source>
        <dbReference type="ARBA" id="ARBA00007553"/>
    </source>
</evidence>
<dbReference type="InterPro" id="IPR002502">
    <property type="entry name" value="Amidase_domain"/>
</dbReference>
<feature type="compositionally biased region" description="Low complexity" evidence="2">
    <location>
        <begin position="185"/>
        <end position="210"/>
    </location>
</feature>
<feature type="compositionally biased region" description="Low complexity" evidence="2">
    <location>
        <begin position="223"/>
        <end position="245"/>
    </location>
</feature>
<keyword evidence="6" id="KW-1185">Reference proteome</keyword>
<dbReference type="PANTHER" id="PTHR11022:SF41">
    <property type="entry name" value="PEPTIDOGLYCAN-RECOGNITION PROTEIN LC-RELATED"/>
    <property type="match status" value="1"/>
</dbReference>
<dbReference type="Pfam" id="PF01510">
    <property type="entry name" value="Amidase_2"/>
    <property type="match status" value="1"/>
</dbReference>
<gene>
    <name evidence="5" type="ORF">V5S96_10810</name>
</gene>
<organism evidence="5 6">
    <name type="scientific">Corynebacterium mastitidis</name>
    <dbReference type="NCBI Taxonomy" id="161890"/>
    <lineage>
        <taxon>Bacteria</taxon>
        <taxon>Bacillati</taxon>
        <taxon>Actinomycetota</taxon>
        <taxon>Actinomycetes</taxon>
        <taxon>Mycobacteriales</taxon>
        <taxon>Corynebacteriaceae</taxon>
        <taxon>Corynebacterium</taxon>
    </lineage>
</organism>
<dbReference type="CDD" id="cd06583">
    <property type="entry name" value="PGRP"/>
    <property type="match status" value="1"/>
</dbReference>
<sequence length="597" mass="61065">MMSIYTSPARNTLRRTTTVPQRRRLIAPPRKPVLAAVLSAALVATATLGVGTGIIPTDVPGTAPVAASEATASFASGNNVVVDDPAIASQGEGEAARTVKEFSRDEQFSMFALTWNGTRDIAAFVRAQAADGSWGPWYNAEPLDETSPSGTTGTELIYVEPTNRVQVSVSGVDVLGEDQGTETMAAGTDTPETTPAAAPAEQAPQATQPEAPGPQQPTPPAAEVPSAAAPADAQEAPAPAAAPEPTGQAGQTAPRGGGVPLPTNYGDIKPVAEVSDADDIEAVFIDGNAQDGGIQLAAESDSYGMPEVVSRAGWGADESIRCQDPTVDDQVSALTIHHTAGSNNYTQAQAPGVVRGIYQYHAQTLGWCDIGYNALVDKYGTIYEGRYGGLNEAVQGAHAGGFNQNTWGISMMGNYESVTPPQATLEAVGRLAGWRAALAGFDPTGEDIHYSEGTSYTKYAYGTEVTLPNIFAHRDVGLTTCPGDAGYAQMDTIREIAKETYDSLADKLSGEETETSSAPASSTVPSEAAAEPTTSSAVASSTSPESATAGAEAAEPTVTEPGAAGIGAQGQATGALPATRQGTDASGEAQQAGAASL</sequence>
<dbReference type="InterPro" id="IPR036505">
    <property type="entry name" value="Amidase/PGRP_sf"/>
</dbReference>
<dbReference type="RefSeq" id="WP_337890952.1">
    <property type="nucleotide sequence ID" value="NZ_JBAHVI010000011.1"/>
</dbReference>
<feature type="domain" description="N-acetylmuramoyl-L-alanine amidase" evidence="3">
    <location>
        <begin position="319"/>
        <end position="483"/>
    </location>
</feature>
<feature type="compositionally biased region" description="Pro residues" evidence="2">
    <location>
        <begin position="211"/>
        <end position="222"/>
    </location>
</feature>
<reference evidence="5 6" key="1">
    <citation type="submission" date="2024-02" db="EMBL/GenBank/DDBJ databases">
        <title>Whole genome sequencing and characterization of Corynebacterium isolated from the ocular surface of dry eye disease sufferers.</title>
        <authorList>
            <person name="Naqvi M."/>
        </authorList>
    </citation>
    <scope>NUCLEOTIDE SEQUENCE [LARGE SCALE GENOMIC DNA]</scope>
    <source>
        <strain evidence="5 6">PCRF</strain>
    </source>
</reference>
<feature type="region of interest" description="Disordered" evidence="2">
    <location>
        <begin position="174"/>
        <end position="264"/>
    </location>
</feature>
<dbReference type="SMART" id="SM00644">
    <property type="entry name" value="Ami_2"/>
    <property type="match status" value="1"/>
</dbReference>
<comment type="caution">
    <text evidence="5">The sequence shown here is derived from an EMBL/GenBank/DDBJ whole genome shotgun (WGS) entry which is preliminary data.</text>
</comment>
<accession>A0ABU8P0W1</accession>
<dbReference type="SUPFAM" id="SSF55846">
    <property type="entry name" value="N-acetylmuramoyl-L-alanine amidase-like"/>
    <property type="match status" value="1"/>
</dbReference>
<dbReference type="InterPro" id="IPR015510">
    <property type="entry name" value="PGRP"/>
</dbReference>
<feature type="domain" description="Peptidoglycan recognition protein family" evidence="4">
    <location>
        <begin position="306"/>
        <end position="454"/>
    </location>
</feature>
<proteinExistence type="inferred from homology"/>
<keyword evidence="5" id="KW-0378">Hydrolase</keyword>
<feature type="compositionally biased region" description="Low complexity" evidence="2">
    <location>
        <begin position="585"/>
        <end position="597"/>
    </location>
</feature>
<evidence type="ECO:0000313" key="6">
    <source>
        <dbReference type="Proteomes" id="UP001359781"/>
    </source>
</evidence>
<dbReference type="SMART" id="SM00701">
    <property type="entry name" value="PGRP"/>
    <property type="match status" value="1"/>
</dbReference>
<dbReference type="EC" id="3.5.1.28" evidence="5"/>
<evidence type="ECO:0000259" key="4">
    <source>
        <dbReference type="SMART" id="SM00701"/>
    </source>
</evidence>